<dbReference type="PANTHER" id="PTHR10681:SF128">
    <property type="entry name" value="THIOREDOXIN-DEPENDENT PEROXIDE REDUCTASE, MITOCHONDRIAL"/>
    <property type="match status" value="1"/>
</dbReference>
<sequence>MRTLQSLQYVQENPDEVCPAGWKPGEMSMKPDPKLSKEFFAAI</sequence>
<dbReference type="InterPro" id="IPR036249">
    <property type="entry name" value="Thioredoxin-like_sf"/>
</dbReference>
<evidence type="ECO:0000313" key="6">
    <source>
        <dbReference type="EnsemblPlants" id="Ma03_p02780.1"/>
    </source>
</evidence>
<proteinExistence type="inferred from homology"/>
<dbReference type="InParanoid" id="A0A804I7S8"/>
<keyword evidence="7" id="KW-1185">Reference proteome</keyword>
<evidence type="ECO:0000256" key="4">
    <source>
        <dbReference type="ARBA" id="ARBA00049091"/>
    </source>
</evidence>
<dbReference type="InterPro" id="IPR019479">
    <property type="entry name" value="Peroxiredoxin_C"/>
</dbReference>
<name>A0A804I7S8_MUSAM</name>
<dbReference type="Gramene" id="Ma03_t02780.1">
    <property type="protein sequence ID" value="Ma03_p02780.1"/>
    <property type="gene ID" value="Ma03_g02780"/>
</dbReference>
<dbReference type="EC" id="1.11.1.24" evidence="2"/>
<evidence type="ECO:0000259" key="5">
    <source>
        <dbReference type="Pfam" id="PF10417"/>
    </source>
</evidence>
<dbReference type="Pfam" id="PF10417">
    <property type="entry name" value="1-cysPrx_C"/>
    <property type="match status" value="1"/>
</dbReference>
<dbReference type="InterPro" id="IPR050217">
    <property type="entry name" value="Peroxiredoxin"/>
</dbReference>
<evidence type="ECO:0000256" key="1">
    <source>
        <dbReference type="ARBA" id="ARBA00009796"/>
    </source>
</evidence>
<dbReference type="Gene3D" id="3.40.30.10">
    <property type="entry name" value="Glutaredoxin"/>
    <property type="match status" value="1"/>
</dbReference>
<comment type="catalytic activity">
    <reaction evidence="4">
        <text>a hydroperoxide + [thioredoxin]-dithiol = an alcohol + [thioredoxin]-disulfide + H2O</text>
        <dbReference type="Rhea" id="RHEA:62620"/>
        <dbReference type="Rhea" id="RHEA-COMP:10698"/>
        <dbReference type="Rhea" id="RHEA-COMP:10700"/>
        <dbReference type="ChEBI" id="CHEBI:15377"/>
        <dbReference type="ChEBI" id="CHEBI:29950"/>
        <dbReference type="ChEBI" id="CHEBI:30879"/>
        <dbReference type="ChEBI" id="CHEBI:35924"/>
        <dbReference type="ChEBI" id="CHEBI:50058"/>
        <dbReference type="EC" id="1.11.1.24"/>
    </reaction>
</comment>
<reference evidence="6" key="1">
    <citation type="submission" date="2021-05" db="UniProtKB">
        <authorList>
            <consortium name="EnsemblPlants"/>
        </authorList>
    </citation>
    <scope>IDENTIFICATION</scope>
    <source>
        <strain evidence="6">subsp. malaccensis</strain>
    </source>
</reference>
<dbReference type="GO" id="GO:0140824">
    <property type="term" value="F:thioredoxin-dependent peroxiredoxin activity"/>
    <property type="evidence" value="ECO:0007669"/>
    <property type="project" value="UniProtKB-EC"/>
</dbReference>
<dbReference type="SUPFAM" id="SSF52833">
    <property type="entry name" value="Thioredoxin-like"/>
    <property type="match status" value="1"/>
</dbReference>
<keyword evidence="3" id="KW-0560">Oxidoreductase</keyword>
<dbReference type="PANTHER" id="PTHR10681">
    <property type="entry name" value="THIOREDOXIN PEROXIDASE"/>
    <property type="match status" value="1"/>
</dbReference>
<organism evidence="6 7">
    <name type="scientific">Musa acuminata subsp. malaccensis</name>
    <name type="common">Wild banana</name>
    <name type="synonym">Musa malaccensis</name>
    <dbReference type="NCBI Taxonomy" id="214687"/>
    <lineage>
        <taxon>Eukaryota</taxon>
        <taxon>Viridiplantae</taxon>
        <taxon>Streptophyta</taxon>
        <taxon>Embryophyta</taxon>
        <taxon>Tracheophyta</taxon>
        <taxon>Spermatophyta</taxon>
        <taxon>Magnoliopsida</taxon>
        <taxon>Liliopsida</taxon>
        <taxon>Zingiberales</taxon>
        <taxon>Musaceae</taxon>
        <taxon>Musa</taxon>
    </lineage>
</organism>
<evidence type="ECO:0000256" key="2">
    <source>
        <dbReference type="ARBA" id="ARBA00013017"/>
    </source>
</evidence>
<dbReference type="Proteomes" id="UP000012960">
    <property type="component" value="Unplaced"/>
</dbReference>
<comment type="similarity">
    <text evidence="1">Belongs to the peroxiredoxin family. AhpC/Prx1 subfamily.</text>
</comment>
<protein>
    <recommendedName>
        <fullName evidence="2">thioredoxin-dependent peroxiredoxin</fullName>
        <ecNumber evidence="2">1.11.1.24</ecNumber>
    </recommendedName>
</protein>
<feature type="domain" description="Peroxiredoxin C-terminal" evidence="5">
    <location>
        <begin position="6"/>
        <end position="40"/>
    </location>
</feature>
<evidence type="ECO:0000313" key="7">
    <source>
        <dbReference type="Proteomes" id="UP000012960"/>
    </source>
</evidence>
<accession>A0A804I7S8</accession>
<dbReference type="AlphaFoldDB" id="A0A804I7S8"/>
<dbReference type="EnsemblPlants" id="Ma03_t02780.1">
    <property type="protein sequence ID" value="Ma03_p02780.1"/>
    <property type="gene ID" value="Ma03_g02780"/>
</dbReference>
<evidence type="ECO:0000256" key="3">
    <source>
        <dbReference type="ARBA" id="ARBA00023002"/>
    </source>
</evidence>